<sequence>MVHSPDQSEHLSTGRLLKATGNMNATIQQKLEIALKPSHLDIEDFSDGCGLKFRLIIVSDSFDNKTTLASHRLVYEVLKEEMQLIHALEIKTYTPEKWNAIEESKEKDVIMFDNVLMICAKNVFVYEITRPFLEMFVYQLLKLTSGGSTSEDTEQQQNEEISERLATEFASACTYLPIAISEGLISREDQLYFYARYKLVTYGKADPSRRPRIYDIASREKFDAWLALSNMSTAEAMRQYVSRLVELNLGWDASQTYRIRYGVRPSTMVDAESTETESSGMSLEQIEWFAALDEGNVKKLKDLLVSNLALLEERNENQVTIFTRFAKCRLYLILNKSLILSRIGFCYDRFCRIITLNHSYI</sequence>
<dbReference type="Gene3D" id="1.20.80.10">
    <property type="match status" value="1"/>
</dbReference>
<dbReference type="PRINTS" id="PR00689">
    <property type="entry name" value="ACOABINDINGP"/>
</dbReference>
<keyword evidence="3" id="KW-1185">Reference proteome</keyword>
<dbReference type="GO" id="GO:0005634">
    <property type="term" value="C:nucleus"/>
    <property type="evidence" value="ECO:0007669"/>
    <property type="project" value="TreeGrafter"/>
</dbReference>
<dbReference type="GO" id="GO:0005829">
    <property type="term" value="C:cytosol"/>
    <property type="evidence" value="ECO:0007669"/>
    <property type="project" value="TreeGrafter"/>
</dbReference>
<dbReference type="GO" id="GO:0051604">
    <property type="term" value="P:protein maturation"/>
    <property type="evidence" value="ECO:0007669"/>
    <property type="project" value="InterPro"/>
</dbReference>
<dbReference type="Pfam" id="PF01722">
    <property type="entry name" value="BolA"/>
    <property type="match status" value="1"/>
</dbReference>
<evidence type="ECO:0000259" key="1">
    <source>
        <dbReference type="PROSITE" id="PS51228"/>
    </source>
</evidence>
<dbReference type="InterPro" id="IPR035984">
    <property type="entry name" value="Acyl-CoA-binding_sf"/>
</dbReference>
<dbReference type="InterPro" id="IPR036065">
    <property type="entry name" value="BolA-like_sf"/>
</dbReference>
<dbReference type="AlphaFoldDB" id="A0A0R3R5C5"/>
<feature type="domain" description="ACB" evidence="1">
    <location>
        <begin position="165"/>
        <end position="253"/>
    </location>
</feature>
<dbReference type="InterPro" id="IPR045115">
    <property type="entry name" value="BOL2"/>
</dbReference>
<dbReference type="PANTHER" id="PTHR12735">
    <property type="entry name" value="BOLA-LIKE PROTEIN-RELATED"/>
    <property type="match status" value="1"/>
</dbReference>
<dbReference type="Gene3D" id="3.10.20.90">
    <property type="entry name" value="Phosphatidylinositol 3-kinase Catalytic Subunit, Chain A, domain 1"/>
    <property type="match status" value="1"/>
</dbReference>
<dbReference type="InterPro" id="IPR014352">
    <property type="entry name" value="FERM/acyl-CoA-bd_prot_sf"/>
</dbReference>
<dbReference type="Pfam" id="PF00887">
    <property type="entry name" value="ACBP"/>
    <property type="match status" value="1"/>
</dbReference>
<dbReference type="InterPro" id="IPR000582">
    <property type="entry name" value="Acyl-CoA-binding_protein"/>
</dbReference>
<evidence type="ECO:0000313" key="2">
    <source>
        <dbReference type="EMBL" id="VDO45118.1"/>
    </source>
</evidence>
<dbReference type="GO" id="GO:0051537">
    <property type="term" value="F:2 iron, 2 sulfur cluster binding"/>
    <property type="evidence" value="ECO:0007669"/>
    <property type="project" value="InterPro"/>
</dbReference>
<accession>A0A0R3R5C5</accession>
<dbReference type="GO" id="GO:0000062">
    <property type="term" value="F:fatty-acyl-CoA binding"/>
    <property type="evidence" value="ECO:0007669"/>
    <property type="project" value="InterPro"/>
</dbReference>
<protein>
    <submittedName>
        <fullName evidence="4">ACB domain-containing protein</fullName>
    </submittedName>
</protein>
<dbReference type="PANTHER" id="PTHR12735:SF27">
    <property type="entry name" value="BOLA-LIKE PROTEIN 2"/>
    <property type="match status" value="1"/>
</dbReference>
<dbReference type="InterPro" id="IPR002634">
    <property type="entry name" value="BolA"/>
</dbReference>
<dbReference type="Proteomes" id="UP000280834">
    <property type="component" value="Unassembled WGS sequence"/>
</dbReference>
<proteinExistence type="predicted"/>
<reference evidence="4" key="1">
    <citation type="submission" date="2017-02" db="UniProtKB">
        <authorList>
            <consortium name="WormBaseParasite"/>
        </authorList>
    </citation>
    <scope>IDENTIFICATION</scope>
</reference>
<dbReference type="EMBL" id="UZAG01019871">
    <property type="protein sequence ID" value="VDO45118.1"/>
    <property type="molecule type" value="Genomic_DNA"/>
</dbReference>
<dbReference type="GO" id="GO:0006879">
    <property type="term" value="P:intracellular iron ion homeostasis"/>
    <property type="evidence" value="ECO:0007669"/>
    <property type="project" value="InterPro"/>
</dbReference>
<evidence type="ECO:0000313" key="3">
    <source>
        <dbReference type="Proteomes" id="UP000280834"/>
    </source>
</evidence>
<gene>
    <name evidence="2" type="ORF">BTMF_LOCUS13211</name>
</gene>
<name>A0A0R3R5C5_9BILA</name>
<organism evidence="4">
    <name type="scientific">Brugia timori</name>
    <dbReference type="NCBI Taxonomy" id="42155"/>
    <lineage>
        <taxon>Eukaryota</taxon>
        <taxon>Metazoa</taxon>
        <taxon>Ecdysozoa</taxon>
        <taxon>Nematoda</taxon>
        <taxon>Chromadorea</taxon>
        <taxon>Rhabditida</taxon>
        <taxon>Spirurina</taxon>
        <taxon>Spiruromorpha</taxon>
        <taxon>Filarioidea</taxon>
        <taxon>Onchocercidae</taxon>
        <taxon>Brugia</taxon>
    </lineage>
</organism>
<dbReference type="SUPFAM" id="SSF47027">
    <property type="entry name" value="Acyl-CoA binding protein"/>
    <property type="match status" value="1"/>
</dbReference>
<dbReference type="SUPFAM" id="SSF82657">
    <property type="entry name" value="BolA-like"/>
    <property type="match status" value="1"/>
</dbReference>
<dbReference type="PROSITE" id="PS51228">
    <property type="entry name" value="ACB_2"/>
    <property type="match status" value="1"/>
</dbReference>
<dbReference type="STRING" id="42155.A0A0R3R5C5"/>
<dbReference type="WBParaSite" id="BTMF_0001521501-mRNA-1">
    <property type="protein sequence ID" value="BTMF_0001521501-mRNA-1"/>
    <property type="gene ID" value="BTMF_0001521501"/>
</dbReference>
<evidence type="ECO:0000313" key="4">
    <source>
        <dbReference type="WBParaSite" id="BTMF_0001521501-mRNA-1"/>
    </source>
</evidence>
<reference evidence="2 3" key="2">
    <citation type="submission" date="2018-11" db="EMBL/GenBank/DDBJ databases">
        <authorList>
            <consortium name="Pathogen Informatics"/>
        </authorList>
    </citation>
    <scope>NUCLEOTIDE SEQUENCE [LARGE SCALE GENOMIC DNA]</scope>
</reference>